<dbReference type="InterPro" id="IPR035642">
    <property type="entry name" value="MraZ_N"/>
</dbReference>
<proteinExistence type="predicted"/>
<reference evidence="1 2" key="1">
    <citation type="submission" date="2019-04" db="EMBL/GenBank/DDBJ databases">
        <title>Altererythrobacter aquimixticola sp. nov., isolated from sediment of junction between the ocean and a freshwater spring.</title>
        <authorList>
            <person name="Yoon J.-H."/>
        </authorList>
    </citation>
    <scope>NUCLEOTIDE SEQUENCE [LARGE SCALE GENOMIC DNA]</scope>
    <source>
        <strain evidence="1 2">SSKS-13</strain>
    </source>
</reference>
<dbReference type="RefSeq" id="WP_136692152.1">
    <property type="nucleotide sequence ID" value="NZ_SSHH01000001.1"/>
</dbReference>
<keyword evidence="2" id="KW-1185">Reference proteome</keyword>
<evidence type="ECO:0000313" key="1">
    <source>
        <dbReference type="EMBL" id="TIX51367.1"/>
    </source>
</evidence>
<sequence>MAQKATVYSGQGFSLRGEKDRFVLPAKLRNPLAEASGERTLCVSKHDRWPCLTGFGKDRVDTFEDLLDELEDKAIARGDMAFDRELKSAALYTFTPTNFDASGRFNLSSTLFELGDIGDALYFHGIGQIITIWNPEVLLAQGPEFAQMQAYCRQEMAAANAKGKGK</sequence>
<dbReference type="Proteomes" id="UP000309389">
    <property type="component" value="Unassembled WGS sequence"/>
</dbReference>
<dbReference type="Gene3D" id="3.40.1550.20">
    <property type="entry name" value="Transcriptional regulator MraZ domain"/>
    <property type="match status" value="1"/>
</dbReference>
<gene>
    <name evidence="1" type="ORF">E5222_02560</name>
</gene>
<dbReference type="AlphaFoldDB" id="A0A4V6UGC0"/>
<comment type="caution">
    <text evidence="1">The sequence shown here is derived from an EMBL/GenBank/DDBJ whole genome shotgun (WGS) entry which is preliminary data.</text>
</comment>
<protein>
    <submittedName>
        <fullName evidence="1">Division/cell wall cluster transcriptional repressor MraZ</fullName>
    </submittedName>
</protein>
<dbReference type="OrthoDB" id="9807753at2"/>
<dbReference type="InterPro" id="IPR038619">
    <property type="entry name" value="MraZ_sf"/>
</dbReference>
<evidence type="ECO:0000313" key="2">
    <source>
        <dbReference type="Proteomes" id="UP000309389"/>
    </source>
</evidence>
<name>A0A4V6UGC0_9SPHN</name>
<dbReference type="CDD" id="cd16320">
    <property type="entry name" value="MraZ_N"/>
    <property type="match status" value="1"/>
</dbReference>
<dbReference type="EMBL" id="SSHH01000001">
    <property type="protein sequence ID" value="TIX51367.1"/>
    <property type="molecule type" value="Genomic_DNA"/>
</dbReference>
<accession>A0A4V6UGC0</accession>
<dbReference type="InterPro" id="IPR037914">
    <property type="entry name" value="SpoVT-AbrB_sf"/>
</dbReference>
<dbReference type="SUPFAM" id="SSF89447">
    <property type="entry name" value="AbrB/MazE/MraZ-like"/>
    <property type="match status" value="1"/>
</dbReference>
<organism evidence="1 2">
    <name type="scientific">Alteraurantiacibacter aquimixticola</name>
    <dbReference type="NCBI Taxonomy" id="2489173"/>
    <lineage>
        <taxon>Bacteria</taxon>
        <taxon>Pseudomonadati</taxon>
        <taxon>Pseudomonadota</taxon>
        <taxon>Alphaproteobacteria</taxon>
        <taxon>Sphingomonadales</taxon>
        <taxon>Erythrobacteraceae</taxon>
        <taxon>Alteraurantiacibacter</taxon>
    </lineage>
</organism>